<accession>A0AC61U425</accession>
<dbReference type="EMBL" id="CP087977">
    <property type="protein sequence ID" value="UUZ44734.1"/>
    <property type="molecule type" value="Genomic_DNA"/>
</dbReference>
<proteinExistence type="predicted"/>
<evidence type="ECO:0000313" key="2">
    <source>
        <dbReference type="Proteomes" id="UP001059663"/>
    </source>
</evidence>
<evidence type="ECO:0000313" key="1">
    <source>
        <dbReference type="EMBL" id="UUZ44734.1"/>
    </source>
</evidence>
<gene>
    <name evidence="1" type="ORF">LP422_20935</name>
</gene>
<sequence>MDWITLISALAGTIVGGLITVIGQALADRRREGAAVRSERRAATLAVIERRRCHAIELHDRALSDMSELSTRVSESNEYVNQDRAELLGHVLRDLSERHGRAGALIAVVENDEVRESVDDYYTIFGLFLVAEEQQMLGQLVQQKIPVEEIWGKRDQATQAVRGYLRSLGDEETATFAAHTRLDTL</sequence>
<name>A0AC61U425_9MICO</name>
<reference evidence="1" key="1">
    <citation type="submission" date="2021-11" db="EMBL/GenBank/DDBJ databases">
        <title>Study of the species diversity of bacterial strains isolated from a unique natural object - Shulgan-Tash cave (Bashkiria).</title>
        <authorList>
            <person name="Sazanova A.L."/>
            <person name="Chirak E.R."/>
            <person name="Safronova V.I."/>
        </authorList>
    </citation>
    <scope>NUCLEOTIDE SEQUENCE</scope>
    <source>
        <strain evidence="1">P1</strain>
    </source>
</reference>
<protein>
    <submittedName>
        <fullName evidence="1">Uncharacterized protein</fullName>
    </submittedName>
</protein>
<dbReference type="Proteomes" id="UP001059663">
    <property type="component" value="Chromosome"/>
</dbReference>
<organism evidence="1 2">
    <name type="scientific">Janibacter limosus</name>
    <dbReference type="NCBI Taxonomy" id="53458"/>
    <lineage>
        <taxon>Bacteria</taxon>
        <taxon>Bacillati</taxon>
        <taxon>Actinomycetota</taxon>
        <taxon>Actinomycetes</taxon>
        <taxon>Micrococcales</taxon>
        <taxon>Intrasporangiaceae</taxon>
        <taxon>Janibacter</taxon>
    </lineage>
</organism>